<dbReference type="Gene3D" id="1.10.3720.10">
    <property type="entry name" value="MetI-like"/>
    <property type="match status" value="1"/>
</dbReference>
<feature type="transmembrane region" description="Helical" evidence="7">
    <location>
        <begin position="117"/>
        <end position="136"/>
    </location>
</feature>
<dbReference type="PANTHER" id="PTHR30151:SF0">
    <property type="entry name" value="ABC TRANSPORTER PERMEASE PROTEIN MJ0413-RELATED"/>
    <property type="match status" value="1"/>
</dbReference>
<evidence type="ECO:0000256" key="4">
    <source>
        <dbReference type="ARBA" id="ARBA00022692"/>
    </source>
</evidence>
<dbReference type="KEGG" id="bsto:C0V70_17945"/>
<dbReference type="AlphaFoldDB" id="A0A2K9NZ37"/>
<evidence type="ECO:0000259" key="8">
    <source>
        <dbReference type="PROSITE" id="PS50928"/>
    </source>
</evidence>
<dbReference type="CDD" id="cd06261">
    <property type="entry name" value="TM_PBP2"/>
    <property type="match status" value="1"/>
</dbReference>
<keyword evidence="5 7" id="KW-1133">Transmembrane helix</keyword>
<evidence type="ECO:0000256" key="1">
    <source>
        <dbReference type="ARBA" id="ARBA00004651"/>
    </source>
</evidence>
<keyword evidence="3" id="KW-1003">Cell membrane</keyword>
<sequence>MYDLLLNSWSSFSRVLIGGAMAVVLGILLGFLRYSLPRFLKRNFIINLILDAPKFPPPIAWIPFVILFFGIGNTASFIIVFIGVLPSIVTQVYDGLESIKLEVLQTARSMQLSKVKMLRLILIPAILPQLMTGIRVGFSMGWMSIIAAEMISGQSGLGYSIQINRINLQYTNMIYDMIAIGVIGYLMTRLLYLLEARMAPWK</sequence>
<evidence type="ECO:0000256" key="5">
    <source>
        <dbReference type="ARBA" id="ARBA00022989"/>
    </source>
</evidence>
<gene>
    <name evidence="9" type="ORF">C0V70_17945</name>
</gene>
<dbReference type="PANTHER" id="PTHR30151">
    <property type="entry name" value="ALKANE SULFONATE ABC TRANSPORTER-RELATED, MEMBRANE SUBUNIT"/>
    <property type="match status" value="1"/>
</dbReference>
<feature type="transmembrane region" description="Helical" evidence="7">
    <location>
        <begin position="55"/>
        <end position="71"/>
    </location>
</feature>
<keyword evidence="10" id="KW-1185">Reference proteome</keyword>
<keyword evidence="6 7" id="KW-0472">Membrane</keyword>
<evidence type="ECO:0000313" key="9">
    <source>
        <dbReference type="EMBL" id="AUN99954.1"/>
    </source>
</evidence>
<dbReference type="InterPro" id="IPR000515">
    <property type="entry name" value="MetI-like"/>
</dbReference>
<feature type="transmembrane region" description="Helical" evidence="7">
    <location>
        <begin position="12"/>
        <end position="34"/>
    </location>
</feature>
<evidence type="ECO:0000256" key="3">
    <source>
        <dbReference type="ARBA" id="ARBA00022475"/>
    </source>
</evidence>
<organism evidence="9 10">
    <name type="scientific">Bacteriovorax stolpii</name>
    <name type="common">Bdellovibrio stolpii</name>
    <dbReference type="NCBI Taxonomy" id="960"/>
    <lineage>
        <taxon>Bacteria</taxon>
        <taxon>Pseudomonadati</taxon>
        <taxon>Bdellovibrionota</taxon>
        <taxon>Bacteriovoracia</taxon>
        <taxon>Bacteriovoracales</taxon>
        <taxon>Bacteriovoracaceae</taxon>
        <taxon>Bacteriovorax</taxon>
    </lineage>
</organism>
<name>A0A2K9NZ37_BACTC</name>
<dbReference type="EMBL" id="CP025704">
    <property type="protein sequence ID" value="AUN99954.1"/>
    <property type="molecule type" value="Genomic_DNA"/>
</dbReference>
<dbReference type="Pfam" id="PF00528">
    <property type="entry name" value="BPD_transp_1"/>
    <property type="match status" value="1"/>
</dbReference>
<evidence type="ECO:0000256" key="7">
    <source>
        <dbReference type="RuleBase" id="RU363032"/>
    </source>
</evidence>
<comment type="subcellular location">
    <subcellularLocation>
        <location evidence="1 7">Cell membrane</location>
        <topology evidence="1 7">Multi-pass membrane protein</topology>
    </subcellularLocation>
</comment>
<evidence type="ECO:0000313" key="10">
    <source>
        <dbReference type="Proteomes" id="UP000235584"/>
    </source>
</evidence>
<feature type="transmembrane region" description="Helical" evidence="7">
    <location>
        <begin position="173"/>
        <end position="194"/>
    </location>
</feature>
<protein>
    <recommendedName>
        <fullName evidence="8">ABC transmembrane type-1 domain-containing protein</fullName>
    </recommendedName>
</protein>
<dbReference type="Proteomes" id="UP000235584">
    <property type="component" value="Chromosome"/>
</dbReference>
<dbReference type="GO" id="GO:0005886">
    <property type="term" value="C:plasma membrane"/>
    <property type="evidence" value="ECO:0007669"/>
    <property type="project" value="UniProtKB-SubCell"/>
</dbReference>
<dbReference type="SUPFAM" id="SSF161098">
    <property type="entry name" value="MetI-like"/>
    <property type="match status" value="1"/>
</dbReference>
<reference evidence="9 10" key="1">
    <citation type="submission" date="2018-01" db="EMBL/GenBank/DDBJ databases">
        <title>Complete genome sequence of Bacteriovorax stolpii DSM12778.</title>
        <authorList>
            <person name="Tang B."/>
            <person name="Chang J."/>
        </authorList>
    </citation>
    <scope>NUCLEOTIDE SEQUENCE [LARGE SCALE GENOMIC DNA]</scope>
    <source>
        <strain evidence="9 10">DSM 12778</strain>
    </source>
</reference>
<accession>A0A2K9NZ37</accession>
<evidence type="ECO:0000256" key="6">
    <source>
        <dbReference type="ARBA" id="ARBA00023136"/>
    </source>
</evidence>
<feature type="domain" description="ABC transmembrane type-1" evidence="8">
    <location>
        <begin position="8"/>
        <end position="195"/>
    </location>
</feature>
<keyword evidence="2 7" id="KW-0813">Transport</keyword>
<dbReference type="PROSITE" id="PS50928">
    <property type="entry name" value="ABC_TM1"/>
    <property type="match status" value="1"/>
</dbReference>
<keyword evidence="4 7" id="KW-0812">Transmembrane</keyword>
<comment type="similarity">
    <text evidence="7">Belongs to the binding-protein-dependent transport system permease family.</text>
</comment>
<dbReference type="GO" id="GO:0055085">
    <property type="term" value="P:transmembrane transport"/>
    <property type="evidence" value="ECO:0007669"/>
    <property type="project" value="InterPro"/>
</dbReference>
<evidence type="ECO:0000256" key="2">
    <source>
        <dbReference type="ARBA" id="ARBA00022448"/>
    </source>
</evidence>
<proteinExistence type="inferred from homology"/>
<dbReference type="InterPro" id="IPR035906">
    <property type="entry name" value="MetI-like_sf"/>
</dbReference>